<dbReference type="SUPFAM" id="SSF57903">
    <property type="entry name" value="FYVE/PHD zinc finger"/>
    <property type="match status" value="1"/>
</dbReference>
<dbReference type="InterPro" id="IPR052727">
    <property type="entry name" value="Rab4/Rab5_effector"/>
</dbReference>
<evidence type="ECO:0000256" key="3">
    <source>
        <dbReference type="ARBA" id="ARBA00022833"/>
    </source>
</evidence>
<feature type="domain" description="FYVE-type" evidence="5">
    <location>
        <begin position="300"/>
        <end position="360"/>
    </location>
</feature>
<dbReference type="PANTHER" id="PTHR13510">
    <property type="entry name" value="FYVE-FINGER-CONTAINING RAB5 EFFECTOR PROTEIN RABENOSYN-5-RELATED"/>
    <property type="match status" value="1"/>
</dbReference>
<name>A0AAV2YKL4_9STRA</name>
<evidence type="ECO:0000259" key="6">
    <source>
        <dbReference type="PROSITE" id="PS50848"/>
    </source>
</evidence>
<evidence type="ECO:0000313" key="8">
    <source>
        <dbReference type="Proteomes" id="UP001146120"/>
    </source>
</evidence>
<evidence type="ECO:0000256" key="1">
    <source>
        <dbReference type="ARBA" id="ARBA00022723"/>
    </source>
</evidence>
<dbReference type="Gene3D" id="3.30.530.20">
    <property type="match status" value="1"/>
</dbReference>
<keyword evidence="8" id="KW-1185">Reference proteome</keyword>
<proteinExistence type="predicted"/>
<evidence type="ECO:0000256" key="4">
    <source>
        <dbReference type="PROSITE-ProRule" id="PRU00091"/>
    </source>
</evidence>
<keyword evidence="3" id="KW-0862">Zinc</keyword>
<evidence type="ECO:0008006" key="9">
    <source>
        <dbReference type="Google" id="ProtNLM"/>
    </source>
</evidence>
<dbReference type="GO" id="GO:0008289">
    <property type="term" value="F:lipid binding"/>
    <property type="evidence" value="ECO:0007669"/>
    <property type="project" value="InterPro"/>
</dbReference>
<sequence>MGKNSPPAWSKFRCPPLTASRREQIKNEANVACDELLRFSAGELLACPEEDELRLAASLGDSHHSMHSLGSVPPPPGLDWEYADQIESIRVEKIKVRSENKKAIYYFRGITQMEASIDEIMELYQVDAEQPNVQLEKKLTPDLLHSMLLYEIKPYDFQDQTVFIGIRWSAVRSPYVLVRNRDYCYLECQRRFSLADGRRGFVRCLHSVKIKCCPDLEKSHGFVRASMYRSGLVFVESRRDRRTLDVVQAVYTDLKGSVPQFVASMGIRNTILNLEHLKKYVNMKRVANQSFVRHSQLMSRGKVRTCFVCVDDIGTFKRRYNCQKCGEVICGRCKLTINAEIPVVGKMKLTICSLCSLAINRSVLTDPAGNDGQGSASLSRALGERPYSASPLYKNSSLADDRFNRKRAFSMNSFHTACLDQTTIYGSILTTTNEV</sequence>
<keyword evidence="2 4" id="KW-0863">Zinc-finger</keyword>
<protein>
    <recommendedName>
        <fullName evidence="9">FYVE-type domain-containing protein</fullName>
    </recommendedName>
</protein>
<reference evidence="7" key="1">
    <citation type="submission" date="2022-11" db="EMBL/GenBank/DDBJ databases">
        <authorList>
            <person name="Morgan W.R."/>
            <person name="Tartar A."/>
        </authorList>
    </citation>
    <scope>NUCLEOTIDE SEQUENCE</scope>
    <source>
        <strain evidence="7">ARSEF 373</strain>
    </source>
</reference>
<dbReference type="InterPro" id="IPR023393">
    <property type="entry name" value="START-like_dom_sf"/>
</dbReference>
<reference evidence="7" key="2">
    <citation type="journal article" date="2023" name="Microbiol Resour">
        <title>Decontamination and Annotation of the Draft Genome Sequence of the Oomycete Lagenidium giganteum ARSEF 373.</title>
        <authorList>
            <person name="Morgan W.R."/>
            <person name="Tartar A."/>
        </authorList>
    </citation>
    <scope>NUCLEOTIDE SEQUENCE</scope>
    <source>
        <strain evidence="7">ARSEF 373</strain>
    </source>
</reference>
<dbReference type="Pfam" id="PF01363">
    <property type="entry name" value="FYVE"/>
    <property type="match status" value="1"/>
</dbReference>
<dbReference type="InterPro" id="IPR017455">
    <property type="entry name" value="Znf_FYVE-rel"/>
</dbReference>
<dbReference type="PANTHER" id="PTHR13510:SF44">
    <property type="entry name" value="RABENOSYN-5"/>
    <property type="match status" value="1"/>
</dbReference>
<evidence type="ECO:0000259" key="5">
    <source>
        <dbReference type="PROSITE" id="PS50178"/>
    </source>
</evidence>
<dbReference type="InterPro" id="IPR011011">
    <property type="entry name" value="Znf_FYVE_PHD"/>
</dbReference>
<comment type="caution">
    <text evidence="7">The sequence shown here is derived from an EMBL/GenBank/DDBJ whole genome shotgun (WGS) entry which is preliminary data.</text>
</comment>
<feature type="domain" description="START" evidence="6">
    <location>
        <begin position="177"/>
        <end position="267"/>
    </location>
</feature>
<dbReference type="InterPro" id="IPR000306">
    <property type="entry name" value="Znf_FYVE"/>
</dbReference>
<dbReference type="Proteomes" id="UP001146120">
    <property type="component" value="Unassembled WGS sequence"/>
</dbReference>
<dbReference type="InterPro" id="IPR002913">
    <property type="entry name" value="START_lipid-bd_dom"/>
</dbReference>
<dbReference type="Gene3D" id="3.30.40.10">
    <property type="entry name" value="Zinc/RING finger domain, C3HC4 (zinc finger)"/>
    <property type="match status" value="1"/>
</dbReference>
<dbReference type="GO" id="GO:0008270">
    <property type="term" value="F:zinc ion binding"/>
    <property type="evidence" value="ECO:0007669"/>
    <property type="project" value="UniProtKB-KW"/>
</dbReference>
<gene>
    <name evidence="7" type="ORF">N0F65_010722</name>
</gene>
<dbReference type="PROSITE" id="PS50178">
    <property type="entry name" value="ZF_FYVE"/>
    <property type="match status" value="1"/>
</dbReference>
<accession>A0AAV2YKL4</accession>
<evidence type="ECO:0000313" key="7">
    <source>
        <dbReference type="EMBL" id="DAZ94635.1"/>
    </source>
</evidence>
<organism evidence="7 8">
    <name type="scientific">Lagenidium giganteum</name>
    <dbReference type="NCBI Taxonomy" id="4803"/>
    <lineage>
        <taxon>Eukaryota</taxon>
        <taxon>Sar</taxon>
        <taxon>Stramenopiles</taxon>
        <taxon>Oomycota</taxon>
        <taxon>Peronosporomycetes</taxon>
        <taxon>Pythiales</taxon>
        <taxon>Pythiaceae</taxon>
    </lineage>
</organism>
<dbReference type="EMBL" id="DAKRPA010000240">
    <property type="protein sequence ID" value="DAZ94635.1"/>
    <property type="molecule type" value="Genomic_DNA"/>
</dbReference>
<dbReference type="PROSITE" id="PS50848">
    <property type="entry name" value="START"/>
    <property type="match status" value="1"/>
</dbReference>
<dbReference type="InterPro" id="IPR013083">
    <property type="entry name" value="Znf_RING/FYVE/PHD"/>
</dbReference>
<dbReference type="Pfam" id="PF01852">
    <property type="entry name" value="START"/>
    <property type="match status" value="1"/>
</dbReference>
<dbReference type="AlphaFoldDB" id="A0AAV2YKL4"/>
<keyword evidence="1" id="KW-0479">Metal-binding</keyword>
<dbReference type="SUPFAM" id="SSF55961">
    <property type="entry name" value="Bet v1-like"/>
    <property type="match status" value="1"/>
</dbReference>
<evidence type="ECO:0000256" key="2">
    <source>
        <dbReference type="ARBA" id="ARBA00022771"/>
    </source>
</evidence>